<accession>A0A2T1GF03</accession>
<proteinExistence type="predicted"/>
<gene>
    <name evidence="2" type="ORF">C7B77_12710</name>
</gene>
<dbReference type="Proteomes" id="UP000238937">
    <property type="component" value="Unassembled WGS sequence"/>
</dbReference>
<dbReference type="AlphaFoldDB" id="A0A2T1GF03"/>
<dbReference type="RefSeq" id="WP_106305052.1">
    <property type="nucleotide sequence ID" value="NZ_PVWO01000141.1"/>
</dbReference>
<dbReference type="EMBL" id="PVWO01000141">
    <property type="protein sequence ID" value="PSB56165.1"/>
    <property type="molecule type" value="Genomic_DNA"/>
</dbReference>
<keyword evidence="3" id="KW-1185">Reference proteome</keyword>
<sequence length="276" mass="29833">MASERQIQDKRESTQEDSIENGAAQQELADGTKAKKKSETSSKSANSESTDDSEGMQQIESLSQALQGDLSTIDPDTALETIDTFHGLLKQSKQPEAKELASGLKDLQKLLKRKEPSGHELGDLIVHLGEQTIEIAGDADKGLKAPLQQLGKQLTKIGRSLSKAEDSEQLEDLDALVDTLKQEPDKIDTKASVGEIDRWYDLLHKSEDKSLKEIATELKELKQLLKGSKSKGADLSEKLIQLGEKTTVAAANAGRGFKGAIQKLGNALTAFGKSLA</sequence>
<feature type="compositionally biased region" description="Basic and acidic residues" evidence="1">
    <location>
        <begin position="30"/>
        <end position="40"/>
    </location>
</feature>
<feature type="compositionally biased region" description="Polar residues" evidence="1">
    <location>
        <begin position="55"/>
        <end position="70"/>
    </location>
</feature>
<evidence type="ECO:0000256" key="1">
    <source>
        <dbReference type="SAM" id="MobiDB-lite"/>
    </source>
</evidence>
<feature type="compositionally biased region" description="Basic and acidic residues" evidence="1">
    <location>
        <begin position="1"/>
        <end position="14"/>
    </location>
</feature>
<evidence type="ECO:0000313" key="3">
    <source>
        <dbReference type="Proteomes" id="UP000238937"/>
    </source>
</evidence>
<comment type="caution">
    <text evidence="2">The sequence shown here is derived from an EMBL/GenBank/DDBJ whole genome shotgun (WGS) entry which is preliminary data.</text>
</comment>
<feature type="region of interest" description="Disordered" evidence="1">
    <location>
        <begin position="1"/>
        <end position="72"/>
    </location>
</feature>
<reference evidence="2 3" key="1">
    <citation type="submission" date="2018-03" db="EMBL/GenBank/DDBJ databases">
        <title>The ancient ancestry and fast evolution of plastids.</title>
        <authorList>
            <person name="Moore K.R."/>
            <person name="Magnabosco C."/>
            <person name="Momper L."/>
            <person name="Gold D.A."/>
            <person name="Bosak T."/>
            <person name="Fournier G.P."/>
        </authorList>
    </citation>
    <scope>NUCLEOTIDE SEQUENCE [LARGE SCALE GENOMIC DNA]</scope>
    <source>
        <strain evidence="2 3">CCALA 037</strain>
    </source>
</reference>
<dbReference type="OrthoDB" id="485040at2"/>
<protein>
    <submittedName>
        <fullName evidence="2">Uncharacterized protein</fullName>
    </submittedName>
</protein>
<name>A0A2T1GF03_9CYAN</name>
<evidence type="ECO:0000313" key="2">
    <source>
        <dbReference type="EMBL" id="PSB56165.1"/>
    </source>
</evidence>
<organism evidence="2 3">
    <name type="scientific">Chamaesiphon polymorphus CCALA 037</name>
    <dbReference type="NCBI Taxonomy" id="2107692"/>
    <lineage>
        <taxon>Bacteria</taxon>
        <taxon>Bacillati</taxon>
        <taxon>Cyanobacteriota</taxon>
        <taxon>Cyanophyceae</taxon>
        <taxon>Gomontiellales</taxon>
        <taxon>Chamaesiphonaceae</taxon>
        <taxon>Chamaesiphon</taxon>
    </lineage>
</organism>